<dbReference type="EMBL" id="JYFC01000002">
    <property type="protein sequence ID" value="KJC64880.1"/>
    <property type="molecule type" value="Genomic_DNA"/>
</dbReference>
<dbReference type="InterPro" id="IPR036388">
    <property type="entry name" value="WH-like_DNA-bd_sf"/>
</dbReference>
<name>A0ABR5CGS9_9MICO</name>
<dbReference type="SUPFAM" id="SSF46785">
    <property type="entry name" value="Winged helix' DNA-binding domain"/>
    <property type="match status" value="1"/>
</dbReference>
<dbReference type="Pfam" id="PF03551">
    <property type="entry name" value="PadR"/>
    <property type="match status" value="1"/>
</dbReference>
<dbReference type="PANTHER" id="PTHR33169">
    <property type="entry name" value="PADR-FAMILY TRANSCRIPTIONAL REGULATOR"/>
    <property type="match status" value="1"/>
</dbReference>
<evidence type="ECO:0000313" key="2">
    <source>
        <dbReference type="EMBL" id="KJC64880.1"/>
    </source>
</evidence>
<gene>
    <name evidence="2" type="ORF">TZ00_04290</name>
</gene>
<dbReference type="InterPro" id="IPR005149">
    <property type="entry name" value="Tscrpt_reg_PadR_N"/>
</dbReference>
<dbReference type="PANTHER" id="PTHR33169:SF14">
    <property type="entry name" value="TRANSCRIPTIONAL REGULATOR RV3488"/>
    <property type="match status" value="1"/>
</dbReference>
<accession>A0ABR5CGS9</accession>
<feature type="domain" description="Transcription regulator PadR N-terminal" evidence="1">
    <location>
        <begin position="15"/>
        <end position="88"/>
    </location>
</feature>
<dbReference type="Proteomes" id="UP000032503">
    <property type="component" value="Unassembled WGS sequence"/>
</dbReference>
<keyword evidence="3" id="KW-1185">Reference proteome</keyword>
<evidence type="ECO:0000313" key="3">
    <source>
        <dbReference type="Proteomes" id="UP000032503"/>
    </source>
</evidence>
<evidence type="ECO:0000259" key="1">
    <source>
        <dbReference type="Pfam" id="PF03551"/>
    </source>
</evidence>
<organism evidence="2 3">
    <name type="scientific">Agreia bicolorata</name>
    <dbReference type="NCBI Taxonomy" id="110935"/>
    <lineage>
        <taxon>Bacteria</taxon>
        <taxon>Bacillati</taxon>
        <taxon>Actinomycetota</taxon>
        <taxon>Actinomycetes</taxon>
        <taxon>Micrococcales</taxon>
        <taxon>Microbacteriaceae</taxon>
        <taxon>Agreia</taxon>
    </lineage>
</organism>
<dbReference type="InterPro" id="IPR036390">
    <property type="entry name" value="WH_DNA-bd_sf"/>
</dbReference>
<dbReference type="Gene3D" id="1.10.10.10">
    <property type="entry name" value="Winged helix-like DNA-binding domain superfamily/Winged helix DNA-binding domain"/>
    <property type="match status" value="1"/>
</dbReference>
<sequence>MEYSILSAVVELSASETDPYGYTIAASIARSDESRGLTAHGTLYKTLGRLVEGGMLVAVWEAPETAESDGRPRRRLYEVTAAGARALQAHANEKLAAKAAFNPAPGRLATS</sequence>
<proteinExistence type="predicted"/>
<protein>
    <recommendedName>
        <fullName evidence="1">Transcription regulator PadR N-terminal domain-containing protein</fullName>
    </recommendedName>
</protein>
<comment type="caution">
    <text evidence="2">The sequence shown here is derived from an EMBL/GenBank/DDBJ whole genome shotgun (WGS) entry which is preliminary data.</text>
</comment>
<reference evidence="2 3" key="1">
    <citation type="journal article" date="2001" name="Int. J. Syst. Evol. Microbiol.">
        <title>Agreia bicolorata gen. nov., sp. nov., to accommodate actinobacteria isolated from narrow reed grass infected by the nematode Heteroanguina graminophila.</title>
        <authorList>
            <person name="Evtushenko L.I."/>
            <person name="Dorofeeva L.V."/>
            <person name="Dobrovolskaya T.G."/>
            <person name="Streshinskaya G.M."/>
            <person name="Subbotin S.A."/>
            <person name="Tiedje J.M."/>
        </authorList>
    </citation>
    <scope>NUCLEOTIDE SEQUENCE [LARGE SCALE GENOMIC DNA]</scope>
    <source>
        <strain evidence="2 3">VKM Ac-1804</strain>
    </source>
</reference>
<dbReference type="InterPro" id="IPR052509">
    <property type="entry name" value="Metal_resp_DNA-bind_regulator"/>
</dbReference>